<dbReference type="InterPro" id="IPR011990">
    <property type="entry name" value="TPR-like_helical_dom_sf"/>
</dbReference>
<evidence type="ECO:0000256" key="2">
    <source>
        <dbReference type="ARBA" id="ARBA00022692"/>
    </source>
</evidence>
<evidence type="ECO:0000256" key="3">
    <source>
        <dbReference type="ARBA" id="ARBA00022989"/>
    </source>
</evidence>
<sequence length="510" mass="55094">MTFFRVLWFVIKLAILVTVAVYLANQPGNLSLVWFGYRIDLHPIALSLLGVLVCLVLLYAVGRIVARIIAVPGDIGAMRGAAREAKGYQILTRGLAAAAAGDAREAKRLSLQARKLLAKRDGEPPITRLLAAQAAQLEGDDVAAHAHFKALAETPETAILGLRGLAHAAMKEGNETEARRLAERALAANPHAQWAAETALRLQAKAGRFDSADESLKALVRAGAIDAKIGQRRRAALLTEKARQALIPDGTDVSVDVAMSAAREAVKLAGDFAPARYVLVRLMLRQGKRKEAMRLVEQIWDDHPHEILGELYLTLGENEKPLERTQRLERLQKQNPDHVESHRILAEADIAAELWGEARRHVDRLAAIETEQLGGPARATCRALAVLEERERHDPVTAHHWLDAASAARPDAAWICRQCGHRGEAGPESGHWQLVCPQCQAIDSLEWRHGAAARLGGAALSLAAKPAGGAEPVDRTREITILTAGSDAGRKTEAGANSDAASVDAARLIN</sequence>
<dbReference type="RefSeq" id="WP_320499483.1">
    <property type="nucleotide sequence ID" value="NZ_JAXCLX010000001.1"/>
</dbReference>
<feature type="transmembrane region" description="Helical" evidence="5">
    <location>
        <begin position="44"/>
        <end position="62"/>
    </location>
</feature>
<proteinExistence type="predicted"/>
<keyword evidence="4 5" id="KW-0472">Membrane</keyword>
<keyword evidence="2 5" id="KW-0812">Transmembrane</keyword>
<dbReference type="SUPFAM" id="SSF48452">
    <property type="entry name" value="TPR-like"/>
    <property type="match status" value="2"/>
</dbReference>
<dbReference type="Gene3D" id="1.25.40.10">
    <property type="entry name" value="Tetratricopeptide repeat domain"/>
    <property type="match status" value="2"/>
</dbReference>
<feature type="transmembrane region" description="Helical" evidence="5">
    <location>
        <begin position="6"/>
        <end position="24"/>
    </location>
</feature>
<dbReference type="InterPro" id="IPR010817">
    <property type="entry name" value="HemY_N"/>
</dbReference>
<reference evidence="7 8" key="1">
    <citation type="journal article" date="2013" name="Antonie Van Leeuwenhoek">
        <title>Dongia rigui sp. nov., isolated from freshwater of a large wetland in Korea.</title>
        <authorList>
            <person name="Baik K.S."/>
            <person name="Hwang Y.M."/>
            <person name="Choi J.S."/>
            <person name="Kwon J."/>
            <person name="Seong C.N."/>
        </authorList>
    </citation>
    <scope>NUCLEOTIDE SEQUENCE [LARGE SCALE GENOMIC DNA]</scope>
    <source>
        <strain evidence="7 8">04SU4-P</strain>
    </source>
</reference>
<keyword evidence="8" id="KW-1185">Reference proteome</keyword>
<evidence type="ECO:0000256" key="1">
    <source>
        <dbReference type="ARBA" id="ARBA00004370"/>
    </source>
</evidence>
<gene>
    <name evidence="7" type="ORF">SMD31_04255</name>
</gene>
<keyword evidence="3 5" id="KW-1133">Transmembrane helix</keyword>
<dbReference type="Pfam" id="PF07219">
    <property type="entry name" value="HemY_N"/>
    <property type="match status" value="1"/>
</dbReference>
<evidence type="ECO:0000313" key="8">
    <source>
        <dbReference type="Proteomes" id="UP001271769"/>
    </source>
</evidence>
<dbReference type="EMBL" id="JAXCLX010000001">
    <property type="protein sequence ID" value="MDY0871116.1"/>
    <property type="molecule type" value="Genomic_DNA"/>
</dbReference>
<organism evidence="7 8">
    <name type="scientific">Dongia rigui</name>
    <dbReference type="NCBI Taxonomy" id="940149"/>
    <lineage>
        <taxon>Bacteria</taxon>
        <taxon>Pseudomonadati</taxon>
        <taxon>Pseudomonadota</taxon>
        <taxon>Alphaproteobacteria</taxon>
        <taxon>Rhodospirillales</taxon>
        <taxon>Dongiaceae</taxon>
        <taxon>Dongia</taxon>
    </lineage>
</organism>
<evidence type="ECO:0000256" key="4">
    <source>
        <dbReference type="ARBA" id="ARBA00023136"/>
    </source>
</evidence>
<evidence type="ECO:0000256" key="5">
    <source>
        <dbReference type="SAM" id="Phobius"/>
    </source>
</evidence>
<evidence type="ECO:0000313" key="7">
    <source>
        <dbReference type="EMBL" id="MDY0871116.1"/>
    </source>
</evidence>
<comment type="caution">
    <text evidence="7">The sequence shown here is derived from an EMBL/GenBank/DDBJ whole genome shotgun (WGS) entry which is preliminary data.</text>
</comment>
<name>A0ABU5DUZ0_9PROT</name>
<accession>A0ABU5DUZ0</accession>
<dbReference type="Proteomes" id="UP001271769">
    <property type="component" value="Unassembled WGS sequence"/>
</dbReference>
<protein>
    <submittedName>
        <fullName evidence="7">Heme biosynthesis HemY N-terminal domain-containing protein</fullName>
    </submittedName>
</protein>
<evidence type="ECO:0000259" key="6">
    <source>
        <dbReference type="Pfam" id="PF07219"/>
    </source>
</evidence>
<feature type="domain" description="HemY N-terminal" evidence="6">
    <location>
        <begin position="28"/>
        <end position="139"/>
    </location>
</feature>
<comment type="subcellular location">
    <subcellularLocation>
        <location evidence="1">Membrane</location>
    </subcellularLocation>
</comment>